<protein>
    <submittedName>
        <fullName evidence="1">Uncharacterized protein</fullName>
    </submittedName>
</protein>
<gene>
    <name evidence="1" type="ORF">JI435_075810</name>
</gene>
<evidence type="ECO:0000313" key="2">
    <source>
        <dbReference type="Proteomes" id="UP000663193"/>
    </source>
</evidence>
<sequence>MAFATHNCVGDKLKIGLGGVLSVEGGTISPAALHAYMHARHLARVQCNCKASSRSRRRRLVSEANYRIKSLDAVFSPLNSLSVP</sequence>
<dbReference type="RefSeq" id="XP_001797915.1">
    <property type="nucleotide sequence ID" value="XM_001797863.1"/>
</dbReference>
<dbReference type="VEuPathDB" id="FungiDB:JI435_075810"/>
<dbReference type="Proteomes" id="UP000663193">
    <property type="component" value="Chromosome 4"/>
</dbReference>
<dbReference type="EMBL" id="CP069026">
    <property type="protein sequence ID" value="QRC94338.1"/>
    <property type="molecule type" value="Genomic_DNA"/>
</dbReference>
<accession>A0A7U2EYP4</accession>
<evidence type="ECO:0000313" key="1">
    <source>
        <dbReference type="EMBL" id="QRC94338.1"/>
    </source>
</evidence>
<keyword evidence="2" id="KW-1185">Reference proteome</keyword>
<dbReference type="KEGG" id="pno:SNOG_07581"/>
<dbReference type="AlphaFoldDB" id="A0A7U2EYP4"/>
<name>A0A7U2EYP4_PHANO</name>
<organism evidence="1 2">
    <name type="scientific">Phaeosphaeria nodorum (strain SN15 / ATCC MYA-4574 / FGSC 10173)</name>
    <name type="common">Glume blotch fungus</name>
    <name type="synonym">Parastagonospora nodorum</name>
    <dbReference type="NCBI Taxonomy" id="321614"/>
    <lineage>
        <taxon>Eukaryota</taxon>
        <taxon>Fungi</taxon>
        <taxon>Dikarya</taxon>
        <taxon>Ascomycota</taxon>
        <taxon>Pezizomycotina</taxon>
        <taxon>Dothideomycetes</taxon>
        <taxon>Pleosporomycetidae</taxon>
        <taxon>Pleosporales</taxon>
        <taxon>Pleosporineae</taxon>
        <taxon>Phaeosphaeriaceae</taxon>
        <taxon>Parastagonospora</taxon>
    </lineage>
</organism>
<reference evidence="2" key="1">
    <citation type="journal article" date="2021" name="BMC Genomics">
        <title>Chromosome-level genome assembly and manually-curated proteome of model necrotroph Parastagonospora nodorum Sn15 reveals a genome-wide trove of candidate effector homologs, and redundancy of virulence-related functions within an accessory chromosome.</title>
        <authorList>
            <person name="Bertazzoni S."/>
            <person name="Jones D.A.B."/>
            <person name="Phan H.T."/>
            <person name="Tan K.-C."/>
            <person name="Hane J.K."/>
        </authorList>
    </citation>
    <scope>NUCLEOTIDE SEQUENCE [LARGE SCALE GENOMIC DNA]</scope>
    <source>
        <strain evidence="2">SN15 / ATCC MYA-4574 / FGSC 10173)</strain>
    </source>
</reference>
<proteinExistence type="predicted"/>